<reference evidence="1" key="2">
    <citation type="submission" date="2020-09" db="EMBL/GenBank/DDBJ databases">
        <authorList>
            <person name="Sun Q."/>
            <person name="Kim S."/>
        </authorList>
    </citation>
    <scope>NUCLEOTIDE SEQUENCE</scope>
    <source>
        <strain evidence="1">KCTC 12113</strain>
    </source>
</reference>
<proteinExistence type="predicted"/>
<evidence type="ECO:0000313" key="2">
    <source>
        <dbReference type="Proteomes" id="UP000634668"/>
    </source>
</evidence>
<gene>
    <name evidence="1" type="ORF">GCM10007383_37000</name>
</gene>
<comment type="caution">
    <text evidence="1">The sequence shown here is derived from an EMBL/GenBank/DDBJ whole genome shotgun (WGS) entry which is preliminary data.</text>
</comment>
<accession>A0A918J5D3</accession>
<organism evidence="1 2">
    <name type="scientific">Arenibacter certesii</name>
    <dbReference type="NCBI Taxonomy" id="228955"/>
    <lineage>
        <taxon>Bacteria</taxon>
        <taxon>Pseudomonadati</taxon>
        <taxon>Bacteroidota</taxon>
        <taxon>Flavobacteriia</taxon>
        <taxon>Flavobacteriales</taxon>
        <taxon>Flavobacteriaceae</taxon>
        <taxon>Arenibacter</taxon>
    </lineage>
</organism>
<reference evidence="1" key="1">
    <citation type="journal article" date="2014" name="Int. J. Syst. Evol. Microbiol.">
        <title>Complete genome sequence of Corynebacterium casei LMG S-19264T (=DSM 44701T), isolated from a smear-ripened cheese.</title>
        <authorList>
            <consortium name="US DOE Joint Genome Institute (JGI-PGF)"/>
            <person name="Walter F."/>
            <person name="Albersmeier A."/>
            <person name="Kalinowski J."/>
            <person name="Ruckert C."/>
        </authorList>
    </citation>
    <scope>NUCLEOTIDE SEQUENCE</scope>
    <source>
        <strain evidence="1">KCTC 12113</strain>
    </source>
</reference>
<sequence length="169" mass="19098">MNNSMILISALLVLAVVIPFLILNSSGKGEAKTISKRIKEFAKESHLRLDVKEGWGNRFIAIDKTQKILVFSKMVNGEVVINEVALGQVEKASIQMSTKMMKSNSGKENVLQRLDVEITYFAHHEKPVLLNFYEIEQIYSEDYELKRAEKWKGLIEEVAKTATVGKKVA</sequence>
<dbReference type="Proteomes" id="UP000634668">
    <property type="component" value="Unassembled WGS sequence"/>
</dbReference>
<protein>
    <submittedName>
        <fullName evidence="1">Uncharacterized protein</fullName>
    </submittedName>
</protein>
<evidence type="ECO:0000313" key="1">
    <source>
        <dbReference type="EMBL" id="GGW49714.1"/>
    </source>
</evidence>
<dbReference type="EMBL" id="BMWP01000041">
    <property type="protein sequence ID" value="GGW49714.1"/>
    <property type="molecule type" value="Genomic_DNA"/>
</dbReference>
<dbReference type="AlphaFoldDB" id="A0A918J5D3"/>
<name>A0A918J5D3_9FLAO</name>
<keyword evidence="2" id="KW-1185">Reference proteome</keyword>